<keyword evidence="1" id="KW-1185">Reference proteome</keyword>
<name>A0A914DCA2_9BILA</name>
<reference evidence="2" key="1">
    <citation type="submission" date="2022-11" db="UniProtKB">
        <authorList>
            <consortium name="WormBaseParasite"/>
        </authorList>
    </citation>
    <scope>IDENTIFICATION</scope>
</reference>
<dbReference type="WBParaSite" id="ACRNAN_scaffold23408.g8871.t1">
    <property type="protein sequence ID" value="ACRNAN_scaffold23408.g8871.t1"/>
    <property type="gene ID" value="ACRNAN_scaffold23408.g8871"/>
</dbReference>
<accession>A0A914DCA2</accession>
<organism evidence="1 2">
    <name type="scientific">Acrobeloides nanus</name>
    <dbReference type="NCBI Taxonomy" id="290746"/>
    <lineage>
        <taxon>Eukaryota</taxon>
        <taxon>Metazoa</taxon>
        <taxon>Ecdysozoa</taxon>
        <taxon>Nematoda</taxon>
        <taxon>Chromadorea</taxon>
        <taxon>Rhabditida</taxon>
        <taxon>Tylenchina</taxon>
        <taxon>Cephalobomorpha</taxon>
        <taxon>Cephaloboidea</taxon>
        <taxon>Cephalobidae</taxon>
        <taxon>Acrobeloides</taxon>
    </lineage>
</organism>
<dbReference type="AlphaFoldDB" id="A0A914DCA2"/>
<sequence>MTLLLDLSYAVCNAYTADELVFALKDEYLK</sequence>
<evidence type="ECO:0000313" key="1">
    <source>
        <dbReference type="Proteomes" id="UP000887540"/>
    </source>
</evidence>
<evidence type="ECO:0000313" key="2">
    <source>
        <dbReference type="WBParaSite" id="ACRNAN_scaffold23408.g8871.t1"/>
    </source>
</evidence>
<dbReference type="Proteomes" id="UP000887540">
    <property type="component" value="Unplaced"/>
</dbReference>
<proteinExistence type="predicted"/>
<protein>
    <submittedName>
        <fullName evidence="2">Uncharacterized protein</fullName>
    </submittedName>
</protein>